<evidence type="ECO:0000256" key="2">
    <source>
        <dbReference type="PIRSR" id="PIRSR005962-1"/>
    </source>
</evidence>
<comment type="cofactor">
    <cofactor evidence="2">
        <name>Mn(2+)</name>
        <dbReference type="ChEBI" id="CHEBI:29035"/>
    </cofactor>
    <text evidence="2">The Mn(2+) ion enhances activity.</text>
</comment>
<dbReference type="Gene3D" id="3.40.630.10">
    <property type="entry name" value="Zn peptidases"/>
    <property type="match status" value="1"/>
</dbReference>
<reference evidence="4 5" key="1">
    <citation type="submission" date="2020-04" db="EMBL/GenBank/DDBJ databases">
        <title>Paraburkholderia sp. G-4-1-8 isolated from soil.</title>
        <authorList>
            <person name="Dahal R.H."/>
        </authorList>
    </citation>
    <scope>NUCLEOTIDE SEQUENCE [LARGE SCALE GENOMIC DNA]</scope>
    <source>
        <strain evidence="4 5">G-4-1-8</strain>
    </source>
</reference>
<dbReference type="SUPFAM" id="SSF55031">
    <property type="entry name" value="Bacterial exopeptidase dimerisation domain"/>
    <property type="match status" value="1"/>
</dbReference>
<comment type="caution">
    <text evidence="4">The sequence shown here is derived from an EMBL/GenBank/DDBJ whole genome shotgun (WGS) entry which is preliminary data.</text>
</comment>
<dbReference type="InterPro" id="IPR017439">
    <property type="entry name" value="Amidohydrolase"/>
</dbReference>
<feature type="domain" description="Peptidase M20 dimerisation" evidence="3">
    <location>
        <begin position="196"/>
        <end position="291"/>
    </location>
</feature>
<evidence type="ECO:0000256" key="1">
    <source>
        <dbReference type="ARBA" id="ARBA00022801"/>
    </source>
</evidence>
<dbReference type="PANTHER" id="PTHR11014">
    <property type="entry name" value="PEPTIDASE M20 FAMILY MEMBER"/>
    <property type="match status" value="1"/>
</dbReference>
<dbReference type="Gene3D" id="3.30.70.360">
    <property type="match status" value="1"/>
</dbReference>
<organism evidence="4 5">
    <name type="scientific">Paraburkholderia antibiotica</name>
    <dbReference type="NCBI Taxonomy" id="2728839"/>
    <lineage>
        <taxon>Bacteria</taxon>
        <taxon>Pseudomonadati</taxon>
        <taxon>Pseudomonadota</taxon>
        <taxon>Betaproteobacteria</taxon>
        <taxon>Burkholderiales</taxon>
        <taxon>Burkholderiaceae</taxon>
        <taxon>Paraburkholderia</taxon>
    </lineage>
</organism>
<name>A0A7Y0A2N9_9BURK</name>
<dbReference type="InterPro" id="IPR011650">
    <property type="entry name" value="Peptidase_M20_dimer"/>
</dbReference>
<dbReference type="PANTHER" id="PTHR11014:SF63">
    <property type="entry name" value="METALLOPEPTIDASE, PUTATIVE (AFU_ORTHOLOGUE AFUA_6G09600)-RELATED"/>
    <property type="match status" value="1"/>
</dbReference>
<dbReference type="GO" id="GO:0050118">
    <property type="term" value="F:N-acetyldiaminopimelate deacetylase activity"/>
    <property type="evidence" value="ECO:0007669"/>
    <property type="project" value="UniProtKB-ARBA"/>
</dbReference>
<keyword evidence="2" id="KW-0479">Metal-binding</keyword>
<dbReference type="EMBL" id="JABBFZ010000038">
    <property type="protein sequence ID" value="NML35395.1"/>
    <property type="molecule type" value="Genomic_DNA"/>
</dbReference>
<dbReference type="SUPFAM" id="SSF53187">
    <property type="entry name" value="Zn-dependent exopeptidases"/>
    <property type="match status" value="1"/>
</dbReference>
<dbReference type="PIRSF" id="PIRSF005962">
    <property type="entry name" value="Pept_M20D_amidohydro"/>
    <property type="match status" value="1"/>
</dbReference>
<feature type="binding site" evidence="2">
    <location>
        <position position="172"/>
    </location>
    <ligand>
        <name>Mn(2+)</name>
        <dbReference type="ChEBI" id="CHEBI:29035"/>
        <label>2</label>
    </ligand>
</feature>
<keyword evidence="5" id="KW-1185">Reference proteome</keyword>
<gene>
    <name evidence="4" type="ORF">HHL14_31815</name>
</gene>
<dbReference type="CDD" id="cd05666">
    <property type="entry name" value="M20_Acy1-like"/>
    <property type="match status" value="1"/>
</dbReference>
<accession>A0A7Y0A2N9</accession>
<keyword evidence="1 4" id="KW-0378">Hydrolase</keyword>
<keyword evidence="2" id="KW-0464">Manganese</keyword>
<evidence type="ECO:0000259" key="3">
    <source>
        <dbReference type="Pfam" id="PF07687"/>
    </source>
</evidence>
<feature type="binding site" evidence="2">
    <location>
        <position position="371"/>
    </location>
    <ligand>
        <name>Mn(2+)</name>
        <dbReference type="ChEBI" id="CHEBI:29035"/>
        <label>2</label>
    </ligand>
</feature>
<dbReference type="InterPro" id="IPR036264">
    <property type="entry name" value="Bact_exopeptidase_dim_dom"/>
</dbReference>
<dbReference type="InterPro" id="IPR002933">
    <property type="entry name" value="Peptidase_M20"/>
</dbReference>
<dbReference type="Pfam" id="PF01546">
    <property type="entry name" value="Peptidase_M20"/>
    <property type="match status" value="1"/>
</dbReference>
<protein>
    <submittedName>
        <fullName evidence="4">Amidohydrolase</fullName>
    </submittedName>
</protein>
<feature type="binding site" evidence="2">
    <location>
        <position position="146"/>
    </location>
    <ligand>
        <name>Mn(2+)</name>
        <dbReference type="ChEBI" id="CHEBI:29035"/>
        <label>2</label>
    </ligand>
</feature>
<proteinExistence type="predicted"/>
<evidence type="ECO:0000313" key="5">
    <source>
        <dbReference type="Proteomes" id="UP000583127"/>
    </source>
</evidence>
<dbReference type="Pfam" id="PF07687">
    <property type="entry name" value="M20_dimer"/>
    <property type="match status" value="1"/>
</dbReference>
<sequence>MSEETALSQNINIHPAIREQAAEFVELRRRIHAHPELGFEEVETSRLAAERLKAWGYEVTEGVGGTGVVGRLKLGNGTRSIGIRADMDALPIIEDTGLPYASKVHGKMHACGHDGHTAILLAAARYFAETRRFDGTLNLIFQPAEEGQGGAVRMMNEGLFERFPCDAVYALHNAPGVPVGMFIVQQGAMAASADLVTVTLTGKGMHAAMPHLSRDPVVAAASIVMALQTIIARNVPPADAAVLTVGAIQAGTAHNVVPNTATILLTVRTLSTDVQQLIETRLREIVESQARSFGVSAEIDYQRVTRVLMNTPKETERAREAVAAVVGAQNILPLPPGMMGGEDFSWMLEKVPGCYVALGNGHEGHGSCMIHNPGYDFNDQALPIGVSYWATLVEQYLSA</sequence>
<feature type="binding site" evidence="2">
    <location>
        <position position="111"/>
    </location>
    <ligand>
        <name>Mn(2+)</name>
        <dbReference type="ChEBI" id="CHEBI:29035"/>
        <label>2</label>
    </ligand>
</feature>
<evidence type="ECO:0000313" key="4">
    <source>
        <dbReference type="EMBL" id="NML35395.1"/>
    </source>
</evidence>
<dbReference type="GO" id="GO:0019877">
    <property type="term" value="P:diaminopimelate biosynthetic process"/>
    <property type="evidence" value="ECO:0007669"/>
    <property type="project" value="UniProtKB-ARBA"/>
</dbReference>
<dbReference type="Proteomes" id="UP000583127">
    <property type="component" value="Unassembled WGS sequence"/>
</dbReference>
<dbReference type="AlphaFoldDB" id="A0A7Y0A2N9"/>
<dbReference type="GO" id="GO:0046872">
    <property type="term" value="F:metal ion binding"/>
    <property type="evidence" value="ECO:0007669"/>
    <property type="project" value="UniProtKB-KW"/>
</dbReference>
<feature type="binding site" evidence="2">
    <location>
        <position position="113"/>
    </location>
    <ligand>
        <name>Mn(2+)</name>
        <dbReference type="ChEBI" id="CHEBI:29035"/>
        <label>2</label>
    </ligand>
</feature>
<dbReference type="NCBIfam" id="TIGR01891">
    <property type="entry name" value="amidohydrolases"/>
    <property type="match status" value="1"/>
</dbReference>
<dbReference type="FunFam" id="3.30.70.360:FF:000001">
    <property type="entry name" value="N-acetyldiaminopimelate deacetylase"/>
    <property type="match status" value="1"/>
</dbReference>